<dbReference type="PANTHER" id="PTHR48081">
    <property type="entry name" value="AB HYDROLASE SUPERFAMILY PROTEIN C4A8.06C"/>
    <property type="match status" value="1"/>
</dbReference>
<protein>
    <submittedName>
        <fullName evidence="3">Alpha/beta hydrolase</fullName>
    </submittedName>
</protein>
<evidence type="ECO:0000313" key="4">
    <source>
        <dbReference type="Proteomes" id="UP001324993"/>
    </source>
</evidence>
<evidence type="ECO:0000259" key="2">
    <source>
        <dbReference type="Pfam" id="PF20434"/>
    </source>
</evidence>
<dbReference type="InterPro" id="IPR049492">
    <property type="entry name" value="BD-FAE-like_dom"/>
</dbReference>
<dbReference type="Gene3D" id="3.40.50.1820">
    <property type="entry name" value="alpha/beta hydrolase"/>
    <property type="match status" value="1"/>
</dbReference>
<feature type="domain" description="BD-FAE-like" evidence="2">
    <location>
        <begin position="43"/>
        <end position="240"/>
    </location>
</feature>
<dbReference type="RefSeq" id="WP_319833544.1">
    <property type="nucleotide sequence ID" value="NZ_CP138858.1"/>
</dbReference>
<dbReference type="Proteomes" id="UP001324993">
    <property type="component" value="Chromosome"/>
</dbReference>
<dbReference type="Pfam" id="PF20434">
    <property type="entry name" value="BD-FAE"/>
    <property type="match status" value="1"/>
</dbReference>
<dbReference type="InterPro" id="IPR050300">
    <property type="entry name" value="GDXG_lipolytic_enzyme"/>
</dbReference>
<keyword evidence="4" id="KW-1185">Reference proteome</keyword>
<name>A0ABZ0RMF8_9BACT</name>
<evidence type="ECO:0000313" key="3">
    <source>
        <dbReference type="EMBL" id="WPJ96687.1"/>
    </source>
</evidence>
<keyword evidence="1 3" id="KW-0378">Hydrolase</keyword>
<sequence>MLKILLLILSSVPALLLAHELPLWPEGAPGALGTESQDIPTLTISLPEEGSSNGGAVVICPGGGYGGLAMNHEGHAIAKWFNAQGYAAAVLKYRLPAKGYPHPAPMQDVQRAIQTLRARTEEWQLDPERIGVFGSSAGGHLAATAATHFLAADSDAEDPVVQVSSRPDFLVMLYPVVSMDAAITHRGSRNNLLGKEPSPDLVELMSNELQVTSETPPTFIVHADDDRGVKAENSIRFYLALRANQVPAELHIFKQGGHGFGFQKQRSLPVHHWPDLLADWLKAQVSETSK</sequence>
<reference evidence="3 4" key="1">
    <citation type="submission" date="2023-11" db="EMBL/GenBank/DDBJ databases">
        <title>Coraliomargarita sp. nov., isolated from marine algae.</title>
        <authorList>
            <person name="Lee J.K."/>
            <person name="Baek J.H."/>
            <person name="Kim J.M."/>
            <person name="Choi D.G."/>
            <person name="Jeon C.O."/>
        </authorList>
    </citation>
    <scope>NUCLEOTIDE SEQUENCE [LARGE SCALE GENOMIC DNA]</scope>
    <source>
        <strain evidence="3 4">J2-16</strain>
    </source>
</reference>
<accession>A0ABZ0RMF8</accession>
<dbReference type="EMBL" id="CP138858">
    <property type="protein sequence ID" value="WPJ96687.1"/>
    <property type="molecule type" value="Genomic_DNA"/>
</dbReference>
<organism evidence="3 4">
    <name type="scientific">Coraliomargarita algicola</name>
    <dbReference type="NCBI Taxonomy" id="3092156"/>
    <lineage>
        <taxon>Bacteria</taxon>
        <taxon>Pseudomonadati</taxon>
        <taxon>Verrucomicrobiota</taxon>
        <taxon>Opitutia</taxon>
        <taxon>Puniceicoccales</taxon>
        <taxon>Coraliomargaritaceae</taxon>
        <taxon>Coraliomargarita</taxon>
    </lineage>
</organism>
<proteinExistence type="predicted"/>
<dbReference type="GO" id="GO:0016787">
    <property type="term" value="F:hydrolase activity"/>
    <property type="evidence" value="ECO:0007669"/>
    <property type="project" value="UniProtKB-KW"/>
</dbReference>
<gene>
    <name evidence="3" type="ORF">SH580_03085</name>
</gene>
<dbReference type="InterPro" id="IPR029058">
    <property type="entry name" value="AB_hydrolase_fold"/>
</dbReference>
<evidence type="ECO:0000256" key="1">
    <source>
        <dbReference type="ARBA" id="ARBA00022801"/>
    </source>
</evidence>
<dbReference type="SUPFAM" id="SSF53474">
    <property type="entry name" value="alpha/beta-Hydrolases"/>
    <property type="match status" value="1"/>
</dbReference>
<dbReference type="PANTHER" id="PTHR48081:SF6">
    <property type="entry name" value="PEPTIDASE S9 PROLYL OLIGOPEPTIDASE CATALYTIC DOMAIN-CONTAINING PROTEIN"/>
    <property type="match status" value="1"/>
</dbReference>